<keyword evidence="3" id="KW-0238">DNA-binding</keyword>
<dbReference type="InterPro" id="IPR046947">
    <property type="entry name" value="LytR-like"/>
</dbReference>
<keyword evidence="6" id="KW-0418">Kinase</keyword>
<keyword evidence="2" id="KW-0805">Transcription regulation</keyword>
<keyword evidence="6" id="KW-0808">Transferase</keyword>
<sequence>MKFELSIDPSYKEPKIIILTNKMTDEISDIMKRLSETSMDSLAVFSDRGVEIVECKDIVRIYAEKQKVFLQTAAGIYTVRSRLYELEEKLNSQFFVRISNSEIVNIKMITNMDISMTGTIGVLLTGNIKTYASRRCVSKIKKLFGI</sequence>
<dbReference type="GO" id="GO:0000156">
    <property type="term" value="F:phosphorelay response regulator activity"/>
    <property type="evidence" value="ECO:0007669"/>
    <property type="project" value="InterPro"/>
</dbReference>
<evidence type="ECO:0000313" key="6">
    <source>
        <dbReference type="EMBL" id="KEK24079.1"/>
    </source>
</evidence>
<dbReference type="Gene3D" id="2.40.50.1020">
    <property type="entry name" value="LytTr DNA-binding domain"/>
    <property type="match status" value="1"/>
</dbReference>
<evidence type="ECO:0000259" key="5">
    <source>
        <dbReference type="PROSITE" id="PS50930"/>
    </source>
</evidence>
<proteinExistence type="predicted"/>
<evidence type="ECO:0000256" key="4">
    <source>
        <dbReference type="ARBA" id="ARBA00023163"/>
    </source>
</evidence>
<dbReference type="SMART" id="SM00850">
    <property type="entry name" value="LytTR"/>
    <property type="match status" value="1"/>
</dbReference>
<evidence type="ECO:0000256" key="3">
    <source>
        <dbReference type="ARBA" id="ARBA00023125"/>
    </source>
</evidence>
<protein>
    <submittedName>
        <fullName evidence="6">Histidine kinase</fullName>
    </submittedName>
</protein>
<feature type="domain" description="HTH LytTR-type" evidence="5">
    <location>
        <begin position="42"/>
        <end position="146"/>
    </location>
</feature>
<dbReference type="GO" id="GO:0003677">
    <property type="term" value="F:DNA binding"/>
    <property type="evidence" value="ECO:0007669"/>
    <property type="project" value="UniProtKB-KW"/>
</dbReference>
<evidence type="ECO:0000313" key="7">
    <source>
        <dbReference type="Proteomes" id="UP000027778"/>
    </source>
</evidence>
<keyword evidence="1" id="KW-0963">Cytoplasm</keyword>
<reference evidence="6 7" key="1">
    <citation type="submission" date="2014-06" db="EMBL/GenBank/DDBJ databases">
        <title>Draft genome sequence of Bacillus gaemokensis JCM 15801 (MCCC 1A00707).</title>
        <authorList>
            <person name="Lai Q."/>
            <person name="Liu Y."/>
            <person name="Shao Z."/>
        </authorList>
    </citation>
    <scope>NUCLEOTIDE SEQUENCE [LARGE SCALE GENOMIC DNA]</scope>
    <source>
        <strain evidence="6 7">JCM 15801</strain>
    </source>
</reference>
<keyword evidence="4" id="KW-0804">Transcription</keyword>
<dbReference type="Proteomes" id="UP000027778">
    <property type="component" value="Unassembled WGS sequence"/>
</dbReference>
<evidence type="ECO:0000256" key="2">
    <source>
        <dbReference type="ARBA" id="ARBA00023015"/>
    </source>
</evidence>
<dbReference type="PANTHER" id="PTHR37299">
    <property type="entry name" value="TRANSCRIPTIONAL REGULATOR-RELATED"/>
    <property type="match status" value="1"/>
</dbReference>
<organism evidence="6 7">
    <name type="scientific">Bacillus gaemokensis</name>
    <dbReference type="NCBI Taxonomy" id="574375"/>
    <lineage>
        <taxon>Bacteria</taxon>
        <taxon>Bacillati</taxon>
        <taxon>Bacillota</taxon>
        <taxon>Bacilli</taxon>
        <taxon>Bacillales</taxon>
        <taxon>Bacillaceae</taxon>
        <taxon>Bacillus</taxon>
        <taxon>Bacillus cereus group</taxon>
    </lineage>
</organism>
<evidence type="ECO:0000256" key="1">
    <source>
        <dbReference type="ARBA" id="ARBA00022490"/>
    </source>
</evidence>
<keyword evidence="7" id="KW-1185">Reference proteome</keyword>
<accession>A0A073K9W7</accession>
<dbReference type="AlphaFoldDB" id="A0A073K9W7"/>
<dbReference type="Pfam" id="PF04397">
    <property type="entry name" value="LytTR"/>
    <property type="match status" value="1"/>
</dbReference>
<name>A0A073K9W7_9BACI</name>
<gene>
    <name evidence="6" type="ORF">BAGA_28925</name>
</gene>
<dbReference type="RefSeq" id="WP_033674714.1">
    <property type="nucleotide sequence ID" value="NZ_JOTM01000009.1"/>
</dbReference>
<dbReference type="InterPro" id="IPR007492">
    <property type="entry name" value="LytTR_DNA-bd_dom"/>
</dbReference>
<dbReference type="PANTHER" id="PTHR37299:SF2">
    <property type="entry name" value="HTH LYTTR-TYPE DOMAIN-CONTAINING PROTEIN"/>
    <property type="match status" value="1"/>
</dbReference>
<dbReference type="OrthoDB" id="9808614at2"/>
<dbReference type="EMBL" id="JOTM01000009">
    <property type="protein sequence ID" value="KEK24079.1"/>
    <property type="molecule type" value="Genomic_DNA"/>
</dbReference>
<dbReference type="eggNOG" id="COG3279">
    <property type="taxonomic scope" value="Bacteria"/>
</dbReference>
<dbReference type="PROSITE" id="PS50930">
    <property type="entry name" value="HTH_LYTTR"/>
    <property type="match status" value="1"/>
</dbReference>
<comment type="caution">
    <text evidence="6">The sequence shown here is derived from an EMBL/GenBank/DDBJ whole genome shotgun (WGS) entry which is preliminary data.</text>
</comment>
<dbReference type="STRING" id="574375.AZF08_11865"/>
<dbReference type="GO" id="GO:0016301">
    <property type="term" value="F:kinase activity"/>
    <property type="evidence" value="ECO:0007669"/>
    <property type="project" value="UniProtKB-KW"/>
</dbReference>